<comment type="catalytic activity">
    <reaction evidence="1">
        <text>2-phosphoglycolate + H2O = glycolate + phosphate</text>
        <dbReference type="Rhea" id="RHEA:14369"/>
        <dbReference type="ChEBI" id="CHEBI:15377"/>
        <dbReference type="ChEBI" id="CHEBI:29805"/>
        <dbReference type="ChEBI" id="CHEBI:43474"/>
        <dbReference type="ChEBI" id="CHEBI:58033"/>
        <dbReference type="EC" id="3.1.3.18"/>
    </reaction>
</comment>
<sequence>MDRQSVRKISGIQAEIKNKDTFLFDLDGTLINSSKDIAVAVNYALKKLGFPALEEKEIIKHVGYGGKKLIEGVLKTDDNELIEEGVRLFREYYFSNPAVYTTLYPYVYETLELLKKEKKKVAVVTNKYQDISEQILKKLNIVHLIDLIVGGDTTPSKKPEREPVMFALKNLNSNPENAVMIGDSEADVQAGRSAGVKTVFVTYGFGKEDKVLPLKPDFIINSMRQLLW</sequence>
<dbReference type="EC" id="3.1.3.18" evidence="4"/>
<dbReference type="Proteomes" id="UP000772812">
    <property type="component" value="Unassembled WGS sequence"/>
</dbReference>
<dbReference type="PANTHER" id="PTHR43434">
    <property type="entry name" value="PHOSPHOGLYCOLATE PHOSPHATASE"/>
    <property type="match status" value="1"/>
</dbReference>
<dbReference type="Gene3D" id="3.40.50.1000">
    <property type="entry name" value="HAD superfamily/HAD-like"/>
    <property type="match status" value="1"/>
</dbReference>
<dbReference type="SFLD" id="SFLDG01129">
    <property type="entry name" value="C1.5:_HAD__Beta-PGM__Phosphata"/>
    <property type="match status" value="1"/>
</dbReference>
<dbReference type="NCBIfam" id="TIGR01549">
    <property type="entry name" value="HAD-SF-IA-v1"/>
    <property type="match status" value="1"/>
</dbReference>
<accession>A0ABS1GFV6</accession>
<dbReference type="SFLD" id="SFLDS00003">
    <property type="entry name" value="Haloacid_Dehalogenase"/>
    <property type="match status" value="1"/>
</dbReference>
<dbReference type="Pfam" id="PF13419">
    <property type="entry name" value="HAD_2"/>
    <property type="match status" value="1"/>
</dbReference>
<name>A0ABS1GFV6_9AQUI</name>
<organism evidence="5 6">
    <name type="scientific">Persephonella atlantica</name>
    <dbReference type="NCBI Taxonomy" id="2699429"/>
    <lineage>
        <taxon>Bacteria</taxon>
        <taxon>Pseudomonadati</taxon>
        <taxon>Aquificota</taxon>
        <taxon>Aquificia</taxon>
        <taxon>Aquificales</taxon>
        <taxon>Hydrogenothermaceae</taxon>
        <taxon>Persephonella</taxon>
    </lineage>
</organism>
<dbReference type="InterPro" id="IPR006439">
    <property type="entry name" value="HAD-SF_hydro_IA"/>
</dbReference>
<evidence type="ECO:0000256" key="2">
    <source>
        <dbReference type="ARBA" id="ARBA00004818"/>
    </source>
</evidence>
<dbReference type="EMBL" id="JAACYA010000001">
    <property type="protein sequence ID" value="MBK3331803.1"/>
    <property type="molecule type" value="Genomic_DNA"/>
</dbReference>
<comment type="caution">
    <text evidence="5">The sequence shown here is derived from an EMBL/GenBank/DDBJ whole genome shotgun (WGS) entry which is preliminary data.</text>
</comment>
<dbReference type="InterPro" id="IPR050155">
    <property type="entry name" value="HAD-like_hydrolase_sf"/>
</dbReference>
<evidence type="ECO:0000256" key="3">
    <source>
        <dbReference type="ARBA" id="ARBA00006171"/>
    </source>
</evidence>
<reference evidence="5 6" key="1">
    <citation type="journal article" date="2021" name="Syst. Appl. Microbiol.">
        <title>Persephonella atlantica sp. nov.: How to adapt to physico-chemical gradients in high temperature hydrothermal habitats.</title>
        <authorList>
            <person name="Francois D.X."/>
            <person name="Godfroy A."/>
            <person name="Mathien C."/>
            <person name="Aube J."/>
            <person name="Cathalot C."/>
            <person name="Lesongeur F."/>
            <person name="L'Haridon S."/>
            <person name="Philippon X."/>
            <person name="Roussel E.G."/>
        </authorList>
    </citation>
    <scope>NUCLEOTIDE SEQUENCE [LARGE SCALE GENOMIC DNA]</scope>
    <source>
        <strain evidence="5 6">MO1340</strain>
    </source>
</reference>
<dbReference type="NCBIfam" id="TIGR01509">
    <property type="entry name" value="HAD-SF-IA-v3"/>
    <property type="match status" value="1"/>
</dbReference>
<protein>
    <recommendedName>
        <fullName evidence="4">phosphoglycolate phosphatase</fullName>
        <ecNumber evidence="4">3.1.3.18</ecNumber>
    </recommendedName>
</protein>
<evidence type="ECO:0000256" key="4">
    <source>
        <dbReference type="ARBA" id="ARBA00013078"/>
    </source>
</evidence>
<dbReference type="InterPro" id="IPR036412">
    <property type="entry name" value="HAD-like_sf"/>
</dbReference>
<comment type="similarity">
    <text evidence="3">Belongs to the HAD-like hydrolase superfamily. CbbY/CbbZ/Gph/YieH family.</text>
</comment>
<dbReference type="SUPFAM" id="SSF56784">
    <property type="entry name" value="HAD-like"/>
    <property type="match status" value="1"/>
</dbReference>
<proteinExistence type="inferred from homology"/>
<dbReference type="GO" id="GO:0016787">
    <property type="term" value="F:hydrolase activity"/>
    <property type="evidence" value="ECO:0007669"/>
    <property type="project" value="UniProtKB-KW"/>
</dbReference>
<dbReference type="Gene3D" id="1.10.150.240">
    <property type="entry name" value="Putative phosphatase, domain 2"/>
    <property type="match status" value="1"/>
</dbReference>
<evidence type="ECO:0000313" key="6">
    <source>
        <dbReference type="Proteomes" id="UP000772812"/>
    </source>
</evidence>
<evidence type="ECO:0000313" key="5">
    <source>
        <dbReference type="EMBL" id="MBK3331803.1"/>
    </source>
</evidence>
<keyword evidence="6" id="KW-1185">Reference proteome</keyword>
<dbReference type="InterPro" id="IPR023214">
    <property type="entry name" value="HAD_sf"/>
</dbReference>
<dbReference type="PRINTS" id="PR00413">
    <property type="entry name" value="HADHALOGNASE"/>
</dbReference>
<keyword evidence="5" id="KW-0378">Hydrolase</keyword>
<dbReference type="PANTHER" id="PTHR43434:SF1">
    <property type="entry name" value="PHOSPHOGLYCOLATE PHOSPHATASE"/>
    <property type="match status" value="1"/>
</dbReference>
<dbReference type="InterPro" id="IPR041492">
    <property type="entry name" value="HAD_2"/>
</dbReference>
<dbReference type="RefSeq" id="WP_200673205.1">
    <property type="nucleotide sequence ID" value="NZ_JAACYA010000001.1"/>
</dbReference>
<comment type="pathway">
    <text evidence="2">Organic acid metabolism; glycolate biosynthesis; glycolate from 2-phosphoglycolate: step 1/1.</text>
</comment>
<evidence type="ECO:0000256" key="1">
    <source>
        <dbReference type="ARBA" id="ARBA00000830"/>
    </source>
</evidence>
<dbReference type="InterPro" id="IPR023198">
    <property type="entry name" value="PGP-like_dom2"/>
</dbReference>
<dbReference type="SFLD" id="SFLDG01135">
    <property type="entry name" value="C1.5.6:_HAD__Beta-PGM__Phospha"/>
    <property type="match status" value="1"/>
</dbReference>
<gene>
    <name evidence="5" type="ORF">GWK41_01825</name>
</gene>